<feature type="compositionally biased region" description="Basic and acidic residues" evidence="2">
    <location>
        <begin position="308"/>
        <end position="330"/>
    </location>
</feature>
<dbReference type="AlphaFoldDB" id="A0A2G8L551"/>
<feature type="region of interest" description="Disordered" evidence="2">
    <location>
        <begin position="1"/>
        <end position="64"/>
    </location>
</feature>
<dbReference type="Proteomes" id="UP000230750">
    <property type="component" value="Unassembled WGS sequence"/>
</dbReference>
<protein>
    <submittedName>
        <fullName evidence="3">Putative T-complex protein 11-like protein 1</fullName>
    </submittedName>
</protein>
<proteinExistence type="inferred from homology"/>
<dbReference type="PANTHER" id="PTHR12832:SF11">
    <property type="entry name" value="LD23868P"/>
    <property type="match status" value="1"/>
</dbReference>
<evidence type="ECO:0000313" key="3">
    <source>
        <dbReference type="EMBL" id="PIK55325.1"/>
    </source>
</evidence>
<dbReference type="STRING" id="307972.A0A2G8L551"/>
<dbReference type="InterPro" id="IPR008862">
    <property type="entry name" value="Tcp11"/>
</dbReference>
<feature type="compositionally biased region" description="Low complexity" evidence="2">
    <location>
        <begin position="295"/>
        <end position="307"/>
    </location>
</feature>
<organism evidence="3 4">
    <name type="scientific">Stichopus japonicus</name>
    <name type="common">Sea cucumber</name>
    <dbReference type="NCBI Taxonomy" id="307972"/>
    <lineage>
        <taxon>Eukaryota</taxon>
        <taxon>Metazoa</taxon>
        <taxon>Echinodermata</taxon>
        <taxon>Eleutherozoa</taxon>
        <taxon>Echinozoa</taxon>
        <taxon>Holothuroidea</taxon>
        <taxon>Aspidochirotacea</taxon>
        <taxon>Aspidochirotida</taxon>
        <taxon>Stichopodidae</taxon>
        <taxon>Apostichopus</taxon>
    </lineage>
</organism>
<keyword evidence="4" id="KW-1185">Reference proteome</keyword>
<comment type="caution">
    <text evidence="3">The sequence shown here is derived from an EMBL/GenBank/DDBJ whole genome shotgun (WGS) entry which is preliminary data.</text>
</comment>
<evidence type="ECO:0000256" key="1">
    <source>
        <dbReference type="ARBA" id="ARBA00010954"/>
    </source>
</evidence>
<gene>
    <name evidence="3" type="ORF">BSL78_07749</name>
</gene>
<dbReference type="GO" id="GO:0007165">
    <property type="term" value="P:signal transduction"/>
    <property type="evidence" value="ECO:0007669"/>
    <property type="project" value="TreeGrafter"/>
</dbReference>
<accession>A0A2G8L551</accession>
<dbReference type="PANTHER" id="PTHR12832">
    <property type="entry name" value="TESTIS-SPECIFIC PROTEIN PBS13 T-COMPLEX 11"/>
    <property type="match status" value="1"/>
</dbReference>
<dbReference type="OrthoDB" id="276323at2759"/>
<evidence type="ECO:0000256" key="2">
    <source>
        <dbReference type="SAM" id="MobiDB-lite"/>
    </source>
</evidence>
<dbReference type="Pfam" id="PF05794">
    <property type="entry name" value="Tcp11"/>
    <property type="match status" value="1"/>
</dbReference>
<evidence type="ECO:0000313" key="4">
    <source>
        <dbReference type="Proteomes" id="UP000230750"/>
    </source>
</evidence>
<feature type="region of interest" description="Disordered" evidence="2">
    <location>
        <begin position="295"/>
        <end position="335"/>
    </location>
</feature>
<name>A0A2G8L551_STIJA</name>
<comment type="similarity">
    <text evidence="1">Belongs to the TCP11 family.</text>
</comment>
<dbReference type="EMBL" id="MRZV01000219">
    <property type="protein sequence ID" value="PIK55325.1"/>
    <property type="molecule type" value="Genomic_DNA"/>
</dbReference>
<feature type="compositionally biased region" description="Basic and acidic residues" evidence="2">
    <location>
        <begin position="16"/>
        <end position="32"/>
    </location>
</feature>
<reference evidence="3 4" key="1">
    <citation type="journal article" date="2017" name="PLoS Biol.">
        <title>The sea cucumber genome provides insights into morphological evolution and visceral regeneration.</title>
        <authorList>
            <person name="Zhang X."/>
            <person name="Sun L."/>
            <person name="Yuan J."/>
            <person name="Sun Y."/>
            <person name="Gao Y."/>
            <person name="Zhang L."/>
            <person name="Li S."/>
            <person name="Dai H."/>
            <person name="Hamel J.F."/>
            <person name="Liu C."/>
            <person name="Yu Y."/>
            <person name="Liu S."/>
            <person name="Lin W."/>
            <person name="Guo K."/>
            <person name="Jin S."/>
            <person name="Xu P."/>
            <person name="Storey K.B."/>
            <person name="Huan P."/>
            <person name="Zhang T."/>
            <person name="Zhou Y."/>
            <person name="Zhang J."/>
            <person name="Lin C."/>
            <person name="Li X."/>
            <person name="Xing L."/>
            <person name="Huo D."/>
            <person name="Sun M."/>
            <person name="Wang L."/>
            <person name="Mercier A."/>
            <person name="Li F."/>
            <person name="Yang H."/>
            <person name="Xiang J."/>
        </authorList>
    </citation>
    <scope>NUCLEOTIDE SEQUENCE [LARGE SCALE GENOMIC DNA]</scope>
    <source>
        <strain evidence="3">Shaxun</strain>
        <tissue evidence="3">Muscle</tissue>
    </source>
</reference>
<sequence length="551" mass="61926">MADKIPGKDASSLPEVSKESKEGEEEKNRERSSQGLDTEEEAARKRLRQTSPKPSPRFSYSPIASPHKHATFEELLAAADHIEKLSLAHELATDENFKLTPTKLPENSLQKMVHEMMHKAFWDILSEQLQSDPPIYHNAISLLKEVKEMLMSLTLPHQERLRNQINGMIDVEFIQQQAEHSALDVSKYSEVIISTMAKLCAPVRDDEIEKLRSIEGLVPLYREIFRVLDLMKLDMANFALESLKPHMKQQSVEYERNKFEELLKTQQDGLNYTRRWLLEAKDVLSAKVVSASSATTASSSNEAAPSTSKEDADTLKQPEAKDESDNRGEAETPGVKADGYSVSPICLINQAFVSLIDWDFNRLHQFPETMLTDQSRFLEMQNNLKKACLIASVLLVTYTNVGPAVSGIQGFPSKVKYAISVIVGDVRDFDSVMVNIAEQVCIEVTTCLNEHNLPKMEESLLSSLKTQIVALGDEGHAIRKLIDSRAKEFLLTSISCPPGTDLVSLLPASLKTLQRQMFEIALLFSKLVRHNRSVYGPYYSQIIANLLQLPR</sequence>